<dbReference type="Gene3D" id="1.20.58.340">
    <property type="entry name" value="Magnesium transport protein CorA, transmembrane region"/>
    <property type="match status" value="1"/>
</dbReference>
<feature type="transmembrane region" description="Helical" evidence="8">
    <location>
        <begin position="638"/>
        <end position="660"/>
    </location>
</feature>
<dbReference type="InterPro" id="IPR045863">
    <property type="entry name" value="CorA_TM1_TM2"/>
</dbReference>
<dbReference type="AlphaFoldDB" id="A0A5N7B265"/>
<evidence type="ECO:0000256" key="4">
    <source>
        <dbReference type="ARBA" id="ARBA00022989"/>
    </source>
</evidence>
<gene>
    <name evidence="9" type="ORF">BDV26DRAFT_295069</name>
</gene>
<dbReference type="InterPro" id="IPR002110">
    <property type="entry name" value="Ankyrin_rpt"/>
</dbReference>
<keyword evidence="2 8" id="KW-0812">Transmembrane</keyword>
<evidence type="ECO:0000256" key="7">
    <source>
        <dbReference type="SAM" id="Coils"/>
    </source>
</evidence>
<evidence type="ECO:0000256" key="6">
    <source>
        <dbReference type="ARBA" id="ARBA00023136"/>
    </source>
</evidence>
<name>A0A5N7B265_9EURO</name>
<keyword evidence="10" id="KW-1185">Reference proteome</keyword>
<dbReference type="InterPro" id="IPR002523">
    <property type="entry name" value="MgTranspt_CorA/ZnTranspt_ZntB"/>
</dbReference>
<keyword evidence="5" id="KW-0040">ANK repeat</keyword>
<proteinExistence type="predicted"/>
<sequence length="724" mass="84045">MFPYSHELSLSSMKDLVDALQNGGEIQQETLESFIECNRSDLDILFNGRTVLSYAAGAANLPCVEILLKHTDFISINRTDDKGRSALSYAATPERRASPHLIVWQHASHNIFGHSNRIPESRCRDSRTPLSWVAGEACYIAVEYFIDRFSSADAIFARDHSGRSPLSHAAESGSIRVMSILHMKKNYRDCDNQNRIPLYWLLRNRWKSDQSKNNDIEAFPSWHDVLHLDNYLPLDEPDHAVKALVSIDGLTYDVNGDSEDTVLNLALRDNKDEIARLLCRRPEKSLEEIILHQPPHIFQRFLAFMKRTLDLYNKHPIAFEILFDMWKIPTNDVNQVFMSSPLAAAADIEQSNLIQIFMKNGASPAIWTRKEQWFKLRRPEEESSMQLWKQQTEPFLVWERPTSQLQWSPPPKQVIQYSYGFAFKPYGKVEQSSCCEDSKITVLYDENPSTPLSKTISLIIGTGSVHNERHTWEDFLGGKCKASHQSQCHTTFSISLRSSDFGAMCNRDESEQHLWGVQWAIRCQDQEPTIYNSSLSKRQRFTKGALDSKHINELGHDFLYLTRLRRALHHQLKTIDGEITCYHNTVKDKDSQEECRKLQERLRRIKQHYTEELDRFEQVINTLSQLEYPRRSIYETTFMRRMSFVTFIYLPLMYTSPLFGMNVNATEGYPGWQWYILFVVVSLGITYILWNLSGQPMTGEERKYNLVKRLQHAFISRTRAEDTV</sequence>
<dbReference type="InterPro" id="IPR036770">
    <property type="entry name" value="Ankyrin_rpt-contain_sf"/>
</dbReference>
<dbReference type="SUPFAM" id="SSF144083">
    <property type="entry name" value="Magnesium transport protein CorA, transmembrane region"/>
    <property type="match status" value="1"/>
</dbReference>
<feature type="transmembrane region" description="Helical" evidence="8">
    <location>
        <begin position="672"/>
        <end position="692"/>
    </location>
</feature>
<dbReference type="Proteomes" id="UP000326198">
    <property type="component" value="Unassembled WGS sequence"/>
</dbReference>
<keyword evidence="3" id="KW-0677">Repeat</keyword>
<dbReference type="Gene3D" id="1.25.40.20">
    <property type="entry name" value="Ankyrin repeat-containing domain"/>
    <property type="match status" value="2"/>
</dbReference>
<dbReference type="PANTHER" id="PTHR24198:SF194">
    <property type="entry name" value="INVERSIN-A"/>
    <property type="match status" value="1"/>
</dbReference>
<dbReference type="Pfam" id="PF12796">
    <property type="entry name" value="Ank_2"/>
    <property type="match status" value="1"/>
</dbReference>
<comment type="subcellular location">
    <subcellularLocation>
        <location evidence="1">Membrane</location>
        <topology evidence="1">Multi-pass membrane protein</topology>
    </subcellularLocation>
</comment>
<evidence type="ECO:0000313" key="9">
    <source>
        <dbReference type="EMBL" id="KAE8375419.1"/>
    </source>
</evidence>
<evidence type="ECO:0000256" key="1">
    <source>
        <dbReference type="ARBA" id="ARBA00004141"/>
    </source>
</evidence>
<dbReference type="PANTHER" id="PTHR24198">
    <property type="entry name" value="ANKYRIN REPEAT AND PROTEIN KINASE DOMAIN-CONTAINING PROTEIN"/>
    <property type="match status" value="1"/>
</dbReference>
<keyword evidence="6 8" id="KW-0472">Membrane</keyword>
<accession>A0A5N7B265</accession>
<protein>
    <submittedName>
        <fullName evidence="9">Ankyrin repeat-containing domain protein</fullName>
    </submittedName>
</protein>
<dbReference type="SMART" id="SM00248">
    <property type="entry name" value="ANK"/>
    <property type="match status" value="5"/>
</dbReference>
<dbReference type="EMBL" id="ML736261">
    <property type="protein sequence ID" value="KAE8375419.1"/>
    <property type="molecule type" value="Genomic_DNA"/>
</dbReference>
<evidence type="ECO:0000256" key="5">
    <source>
        <dbReference type="ARBA" id="ARBA00023043"/>
    </source>
</evidence>
<evidence type="ECO:0000313" key="10">
    <source>
        <dbReference type="Proteomes" id="UP000326198"/>
    </source>
</evidence>
<reference evidence="9 10" key="1">
    <citation type="submission" date="2019-04" db="EMBL/GenBank/DDBJ databases">
        <title>Friends and foes A comparative genomics studyof 23 Aspergillus species from section Flavi.</title>
        <authorList>
            <consortium name="DOE Joint Genome Institute"/>
            <person name="Kjaerbolling I."/>
            <person name="Vesth T."/>
            <person name="Frisvad J.C."/>
            <person name="Nybo J.L."/>
            <person name="Theobald S."/>
            <person name="Kildgaard S."/>
            <person name="Isbrandt T."/>
            <person name="Kuo A."/>
            <person name="Sato A."/>
            <person name="Lyhne E.K."/>
            <person name="Kogle M.E."/>
            <person name="Wiebenga A."/>
            <person name="Kun R.S."/>
            <person name="Lubbers R.J."/>
            <person name="Makela M.R."/>
            <person name="Barry K."/>
            <person name="Chovatia M."/>
            <person name="Clum A."/>
            <person name="Daum C."/>
            <person name="Haridas S."/>
            <person name="He G."/>
            <person name="LaButti K."/>
            <person name="Lipzen A."/>
            <person name="Mondo S."/>
            <person name="Riley R."/>
            <person name="Salamov A."/>
            <person name="Simmons B.A."/>
            <person name="Magnuson J.K."/>
            <person name="Henrissat B."/>
            <person name="Mortensen U.H."/>
            <person name="Larsen T.O."/>
            <person name="Devries R.P."/>
            <person name="Grigoriev I.V."/>
            <person name="Machida M."/>
            <person name="Baker S.E."/>
            <person name="Andersen M.R."/>
        </authorList>
    </citation>
    <scope>NUCLEOTIDE SEQUENCE [LARGE SCALE GENOMIC DNA]</scope>
    <source>
        <strain evidence="9 10">IBT 29228</strain>
    </source>
</reference>
<dbReference type="OrthoDB" id="194358at2759"/>
<dbReference type="Pfam" id="PF01544">
    <property type="entry name" value="CorA"/>
    <property type="match status" value="1"/>
</dbReference>
<dbReference type="GO" id="GO:0046873">
    <property type="term" value="F:metal ion transmembrane transporter activity"/>
    <property type="evidence" value="ECO:0007669"/>
    <property type="project" value="InterPro"/>
</dbReference>
<organism evidence="9 10">
    <name type="scientific">Aspergillus bertholletiae</name>
    <dbReference type="NCBI Taxonomy" id="1226010"/>
    <lineage>
        <taxon>Eukaryota</taxon>
        <taxon>Fungi</taxon>
        <taxon>Dikarya</taxon>
        <taxon>Ascomycota</taxon>
        <taxon>Pezizomycotina</taxon>
        <taxon>Eurotiomycetes</taxon>
        <taxon>Eurotiomycetidae</taxon>
        <taxon>Eurotiales</taxon>
        <taxon>Aspergillaceae</taxon>
        <taxon>Aspergillus</taxon>
        <taxon>Aspergillus subgen. Circumdati</taxon>
    </lineage>
</organism>
<keyword evidence="4 8" id="KW-1133">Transmembrane helix</keyword>
<dbReference type="SUPFAM" id="SSF48403">
    <property type="entry name" value="Ankyrin repeat"/>
    <property type="match status" value="1"/>
</dbReference>
<keyword evidence="7" id="KW-0175">Coiled coil</keyword>
<evidence type="ECO:0000256" key="3">
    <source>
        <dbReference type="ARBA" id="ARBA00022737"/>
    </source>
</evidence>
<feature type="coiled-coil region" evidence="7">
    <location>
        <begin position="588"/>
        <end position="626"/>
    </location>
</feature>
<dbReference type="GO" id="GO:0016020">
    <property type="term" value="C:membrane"/>
    <property type="evidence" value="ECO:0007669"/>
    <property type="project" value="UniProtKB-SubCell"/>
</dbReference>
<evidence type="ECO:0000256" key="2">
    <source>
        <dbReference type="ARBA" id="ARBA00022692"/>
    </source>
</evidence>
<evidence type="ECO:0000256" key="8">
    <source>
        <dbReference type="SAM" id="Phobius"/>
    </source>
</evidence>